<evidence type="ECO:0000313" key="5">
    <source>
        <dbReference type="EMBL" id="CAL1265170.1"/>
    </source>
</evidence>
<evidence type="ECO:0000256" key="2">
    <source>
        <dbReference type="ARBA" id="ARBA00030244"/>
    </source>
</evidence>
<dbReference type="GO" id="GO:0000812">
    <property type="term" value="C:Swr1 complex"/>
    <property type="evidence" value="ECO:0007669"/>
    <property type="project" value="TreeGrafter"/>
</dbReference>
<dbReference type="AlphaFoldDB" id="A0AAV1Z161"/>
<keyword evidence="6" id="KW-1185">Reference proteome</keyword>
<feature type="region of interest" description="Disordered" evidence="3">
    <location>
        <begin position="97"/>
        <end position="127"/>
    </location>
</feature>
<dbReference type="PANTHER" id="PTHR48407">
    <property type="entry name" value="CRANIOFACIAL DEVELOPMENT PROTEIN 1"/>
    <property type="match status" value="1"/>
</dbReference>
<dbReference type="InterPro" id="IPR011421">
    <property type="entry name" value="BCNT-C"/>
</dbReference>
<feature type="compositionally biased region" description="Basic and acidic residues" evidence="3">
    <location>
        <begin position="141"/>
        <end position="163"/>
    </location>
</feature>
<feature type="compositionally biased region" description="Acidic residues" evidence="3">
    <location>
        <begin position="31"/>
        <end position="44"/>
    </location>
</feature>
<accession>A0AAV1Z161</accession>
<feature type="region of interest" description="Disordered" evidence="3">
    <location>
        <begin position="1"/>
        <end position="77"/>
    </location>
</feature>
<feature type="region of interest" description="Disordered" evidence="3">
    <location>
        <begin position="141"/>
        <end position="178"/>
    </location>
</feature>
<evidence type="ECO:0000313" key="6">
    <source>
        <dbReference type="Proteomes" id="UP001497382"/>
    </source>
</evidence>
<dbReference type="Pfam" id="PF07572">
    <property type="entry name" value="BCNT"/>
    <property type="match status" value="1"/>
</dbReference>
<feature type="domain" description="BCNT-C" evidence="4">
    <location>
        <begin position="175"/>
        <end position="256"/>
    </location>
</feature>
<protein>
    <recommendedName>
        <fullName evidence="1">Craniofacial development protein 1</fullName>
    </recommendedName>
    <alternativeName>
        <fullName evidence="2">Bucentaur</fullName>
    </alternativeName>
</protein>
<evidence type="ECO:0000259" key="4">
    <source>
        <dbReference type="PROSITE" id="PS51279"/>
    </source>
</evidence>
<feature type="compositionally biased region" description="Basic and acidic residues" evidence="3">
    <location>
        <begin position="116"/>
        <end position="127"/>
    </location>
</feature>
<evidence type="ECO:0000256" key="1">
    <source>
        <dbReference type="ARBA" id="ARBA00019033"/>
    </source>
</evidence>
<reference evidence="5 6" key="1">
    <citation type="submission" date="2024-04" db="EMBL/GenBank/DDBJ databases">
        <authorList>
            <person name="Rising A."/>
            <person name="Reimegard J."/>
            <person name="Sonavane S."/>
            <person name="Akerstrom W."/>
            <person name="Nylinder S."/>
            <person name="Hedman E."/>
            <person name="Kallberg Y."/>
        </authorList>
    </citation>
    <scope>NUCLEOTIDE SEQUENCE [LARGE SCALE GENOMIC DNA]</scope>
</reference>
<dbReference type="EMBL" id="CAXIEN010000016">
    <property type="protein sequence ID" value="CAL1265170.1"/>
    <property type="molecule type" value="Genomic_DNA"/>
</dbReference>
<evidence type="ECO:0000256" key="3">
    <source>
        <dbReference type="SAM" id="MobiDB-lite"/>
    </source>
</evidence>
<dbReference type="PROSITE" id="PS51279">
    <property type="entry name" value="BCNT_C"/>
    <property type="match status" value="1"/>
</dbReference>
<name>A0AAV1Z161_9ARAC</name>
<dbReference type="PANTHER" id="PTHR48407:SF1">
    <property type="entry name" value="CRANIOFACIAL DEVELOPMENT PROTEIN 1"/>
    <property type="match status" value="1"/>
</dbReference>
<dbReference type="InterPro" id="IPR027124">
    <property type="entry name" value="Swc5/CFDP1/2"/>
</dbReference>
<dbReference type="Proteomes" id="UP001497382">
    <property type="component" value="Unassembled WGS sequence"/>
</dbReference>
<feature type="compositionally biased region" description="Low complexity" evidence="3">
    <location>
        <begin position="1"/>
        <end position="11"/>
    </location>
</feature>
<organism evidence="5 6">
    <name type="scientific">Larinioides sclopetarius</name>
    <dbReference type="NCBI Taxonomy" id="280406"/>
    <lineage>
        <taxon>Eukaryota</taxon>
        <taxon>Metazoa</taxon>
        <taxon>Ecdysozoa</taxon>
        <taxon>Arthropoda</taxon>
        <taxon>Chelicerata</taxon>
        <taxon>Arachnida</taxon>
        <taxon>Araneae</taxon>
        <taxon>Araneomorphae</taxon>
        <taxon>Entelegynae</taxon>
        <taxon>Araneoidea</taxon>
        <taxon>Araneidae</taxon>
        <taxon>Larinioides</taxon>
    </lineage>
</organism>
<feature type="compositionally biased region" description="Basic and acidic residues" evidence="3">
    <location>
        <begin position="50"/>
        <end position="77"/>
    </location>
</feature>
<proteinExistence type="predicted"/>
<comment type="caution">
    <text evidence="5">The sequence shown here is derived from an EMBL/GenBank/DDBJ whole genome shotgun (WGS) entry which is preliminary data.</text>
</comment>
<gene>
    <name evidence="5" type="ORF">LARSCL_LOCUS2380</name>
</gene>
<sequence>MSSILDMSASSDSEDDVDYVPPSNVAASDSSCDEELVSDEETFDSGDLNGMKKAETTKKKGQHADVKNTESDSVDEKKRANQLWENFLNDVESVAPPIKTDPAVCKGNNASVISNRESDTKPSKVDAKPVSKVFEFAGEREKRSDVTVDKDVNSGDSVAEKDNSQLNNIQSERPPCKKRGIDSVLGTILNKNKKLNVLEKSKMDWATFKKDEGLENELEKINKGKQGFIERQRFLERSDLRSFEMEKSMRQTIRKK</sequence>